<dbReference type="SUPFAM" id="SSF52317">
    <property type="entry name" value="Class I glutamine amidotransferase-like"/>
    <property type="match status" value="1"/>
</dbReference>
<organism evidence="2 3">
    <name type="scientific">Aphanomyces euteiches</name>
    <dbReference type="NCBI Taxonomy" id="100861"/>
    <lineage>
        <taxon>Eukaryota</taxon>
        <taxon>Sar</taxon>
        <taxon>Stramenopiles</taxon>
        <taxon>Oomycota</taxon>
        <taxon>Saprolegniomycetes</taxon>
        <taxon>Saprolegniales</taxon>
        <taxon>Verrucalvaceae</taxon>
        <taxon>Aphanomyces</taxon>
    </lineage>
</organism>
<dbReference type="Pfam" id="PF00117">
    <property type="entry name" value="GATase"/>
    <property type="match status" value="1"/>
</dbReference>
<dbReference type="InterPro" id="IPR044992">
    <property type="entry name" value="ChyE-like"/>
</dbReference>
<evidence type="ECO:0000313" key="3">
    <source>
        <dbReference type="Proteomes" id="UP000481153"/>
    </source>
</evidence>
<sequence length="171" mass="18767">MPRFCVIHTEDAVDRWKERNFSDMFVDGLKSEGDSWVVINPATGDSLANVLDEGYDGIVITGSHYNVRDQLPWYEPLCDIIHHVAKTGMPRMYGGCFGHQIVAHALGGTAGYNPRFVMKAETIKVLPAFSKVFAADVTALQLLEVHGDCVVSLPPEAELLATSDSCAHEAY</sequence>
<dbReference type="InterPro" id="IPR029062">
    <property type="entry name" value="Class_I_gatase-like"/>
</dbReference>
<reference evidence="2 3" key="1">
    <citation type="submission" date="2019-07" db="EMBL/GenBank/DDBJ databases">
        <title>Genomics analysis of Aphanomyces spp. identifies a new class of oomycete effector associated with host adaptation.</title>
        <authorList>
            <person name="Gaulin E."/>
        </authorList>
    </citation>
    <scope>NUCLEOTIDE SEQUENCE [LARGE SCALE GENOMIC DNA]</scope>
    <source>
        <strain evidence="2 3">ATCC 201684</strain>
    </source>
</reference>
<dbReference type="VEuPathDB" id="FungiDB:AeMF1_018316"/>
<evidence type="ECO:0000313" key="2">
    <source>
        <dbReference type="EMBL" id="KAF0736645.1"/>
    </source>
</evidence>
<accession>A0A6G0X994</accession>
<dbReference type="GO" id="GO:0005829">
    <property type="term" value="C:cytosol"/>
    <property type="evidence" value="ECO:0007669"/>
    <property type="project" value="TreeGrafter"/>
</dbReference>
<dbReference type="Proteomes" id="UP000481153">
    <property type="component" value="Unassembled WGS sequence"/>
</dbReference>
<dbReference type="AlphaFoldDB" id="A0A6G0X994"/>
<name>A0A6G0X994_9STRA</name>
<dbReference type="PANTHER" id="PTHR42695">
    <property type="entry name" value="GLUTAMINE AMIDOTRANSFERASE YLR126C-RELATED"/>
    <property type="match status" value="1"/>
</dbReference>
<dbReference type="PANTHER" id="PTHR42695:SF5">
    <property type="entry name" value="GLUTAMINE AMIDOTRANSFERASE YLR126C-RELATED"/>
    <property type="match status" value="1"/>
</dbReference>
<comment type="caution">
    <text evidence="2">The sequence shown here is derived from an EMBL/GenBank/DDBJ whole genome shotgun (WGS) entry which is preliminary data.</text>
</comment>
<feature type="domain" description="Glutamine amidotransferase" evidence="1">
    <location>
        <begin position="37"/>
        <end position="166"/>
    </location>
</feature>
<keyword evidence="3" id="KW-1185">Reference proteome</keyword>
<dbReference type="InterPro" id="IPR017926">
    <property type="entry name" value="GATASE"/>
</dbReference>
<dbReference type="CDD" id="cd01741">
    <property type="entry name" value="GATase1_1"/>
    <property type="match status" value="1"/>
</dbReference>
<evidence type="ECO:0000259" key="1">
    <source>
        <dbReference type="Pfam" id="PF00117"/>
    </source>
</evidence>
<protein>
    <recommendedName>
        <fullName evidence="1">Glutamine amidotransferase domain-containing protein</fullName>
    </recommendedName>
</protein>
<dbReference type="Gene3D" id="3.40.50.880">
    <property type="match status" value="1"/>
</dbReference>
<dbReference type="EMBL" id="VJMJ01000088">
    <property type="protein sequence ID" value="KAF0736645.1"/>
    <property type="molecule type" value="Genomic_DNA"/>
</dbReference>
<gene>
    <name evidence="2" type="ORF">Ae201684_007095</name>
</gene>
<proteinExistence type="predicted"/>